<evidence type="ECO:0000256" key="3">
    <source>
        <dbReference type="ARBA" id="ARBA00023163"/>
    </source>
</evidence>
<dbReference type="PROSITE" id="PS50937">
    <property type="entry name" value="HTH_MERR_2"/>
    <property type="match status" value="1"/>
</dbReference>
<dbReference type="InterPro" id="IPR009061">
    <property type="entry name" value="DNA-bd_dom_put_sf"/>
</dbReference>
<dbReference type="KEGG" id="mbah:HYN46_11955"/>
<dbReference type="SMART" id="SM00422">
    <property type="entry name" value="HTH_MERR"/>
    <property type="match status" value="1"/>
</dbReference>
<accession>A0A345P880</accession>
<dbReference type="InterPro" id="IPR047057">
    <property type="entry name" value="MerR_fam"/>
</dbReference>
<name>A0A345P880_9GAMM</name>
<keyword evidence="3" id="KW-0804">Transcription</keyword>
<dbReference type="PANTHER" id="PTHR30204">
    <property type="entry name" value="REDOX-CYCLING DRUG-SENSING TRANSCRIPTIONAL ACTIVATOR SOXR"/>
    <property type="match status" value="1"/>
</dbReference>
<keyword evidence="6" id="KW-1185">Reference proteome</keyword>
<protein>
    <submittedName>
        <fullName evidence="5">MerR family transcriptional regulator</fullName>
    </submittedName>
</protein>
<dbReference type="Proteomes" id="UP000253940">
    <property type="component" value="Chromosome"/>
</dbReference>
<evidence type="ECO:0000313" key="6">
    <source>
        <dbReference type="Proteomes" id="UP000253940"/>
    </source>
</evidence>
<gene>
    <name evidence="5" type="ORF">HYN46_11955</name>
</gene>
<proteinExistence type="predicted"/>
<evidence type="ECO:0000313" key="5">
    <source>
        <dbReference type="EMBL" id="AXI03489.1"/>
    </source>
</evidence>
<dbReference type="GO" id="GO:0003700">
    <property type="term" value="F:DNA-binding transcription factor activity"/>
    <property type="evidence" value="ECO:0007669"/>
    <property type="project" value="InterPro"/>
</dbReference>
<organism evidence="5 6">
    <name type="scientific">Aquirhabdus parva</name>
    <dbReference type="NCBI Taxonomy" id="2283318"/>
    <lineage>
        <taxon>Bacteria</taxon>
        <taxon>Pseudomonadati</taxon>
        <taxon>Pseudomonadota</taxon>
        <taxon>Gammaproteobacteria</taxon>
        <taxon>Moraxellales</taxon>
        <taxon>Moraxellaceae</taxon>
        <taxon>Aquirhabdus</taxon>
    </lineage>
</organism>
<dbReference type="AlphaFoldDB" id="A0A345P880"/>
<dbReference type="GO" id="GO:0003677">
    <property type="term" value="F:DNA binding"/>
    <property type="evidence" value="ECO:0007669"/>
    <property type="project" value="UniProtKB-KW"/>
</dbReference>
<evidence type="ECO:0000259" key="4">
    <source>
        <dbReference type="PROSITE" id="PS50937"/>
    </source>
</evidence>
<dbReference type="EMBL" id="CP031222">
    <property type="protein sequence ID" value="AXI03489.1"/>
    <property type="molecule type" value="Genomic_DNA"/>
</dbReference>
<dbReference type="SUPFAM" id="SSF46955">
    <property type="entry name" value="Putative DNA-binding domain"/>
    <property type="match status" value="1"/>
</dbReference>
<keyword evidence="1" id="KW-0805">Transcription regulation</keyword>
<keyword evidence="2" id="KW-0238">DNA-binding</keyword>
<sequence>MNISELARVTQTTTDTIRYYEKQGLLGTPKRQDNGYRFYKDDDVRHVKFIRSSQTLGFSLSEIKDIMPDVLDGKFGRMEIEKRLAAKIDQIDQKITALYAMRKELTDTFSVLTCPVDTSLSIAAVTR</sequence>
<dbReference type="PRINTS" id="PR00040">
    <property type="entry name" value="HTHMERR"/>
</dbReference>
<dbReference type="Gene3D" id="1.10.1660.10">
    <property type="match status" value="1"/>
</dbReference>
<dbReference type="PANTHER" id="PTHR30204:SF94">
    <property type="entry name" value="HEAVY METAL-DEPENDENT TRANSCRIPTIONAL REGULATOR HI_0293-RELATED"/>
    <property type="match status" value="1"/>
</dbReference>
<dbReference type="InterPro" id="IPR000551">
    <property type="entry name" value="MerR-type_HTH_dom"/>
</dbReference>
<evidence type="ECO:0000256" key="1">
    <source>
        <dbReference type="ARBA" id="ARBA00023015"/>
    </source>
</evidence>
<reference evidence="5 6" key="1">
    <citation type="submission" date="2018-07" db="EMBL/GenBank/DDBJ databases">
        <title>Genome sequencing of Moraxellaceae gen. HYN0046.</title>
        <authorList>
            <person name="Kim M."/>
            <person name="Yi H."/>
        </authorList>
    </citation>
    <scope>NUCLEOTIDE SEQUENCE [LARGE SCALE GENOMIC DNA]</scope>
    <source>
        <strain evidence="5 6">HYN0046</strain>
    </source>
</reference>
<evidence type="ECO:0000256" key="2">
    <source>
        <dbReference type="ARBA" id="ARBA00023125"/>
    </source>
</evidence>
<dbReference type="Pfam" id="PF13411">
    <property type="entry name" value="MerR_1"/>
    <property type="match status" value="1"/>
</dbReference>
<feature type="domain" description="HTH merR-type" evidence="4">
    <location>
        <begin position="1"/>
        <end position="69"/>
    </location>
</feature>
<dbReference type="RefSeq" id="WP_114899597.1">
    <property type="nucleotide sequence ID" value="NZ_CP031222.1"/>
</dbReference>
<dbReference type="OrthoDB" id="9808480at2"/>